<protein>
    <submittedName>
        <fullName evidence="2">Heterokaryon incompatibility protein-domain-containing protein</fullName>
    </submittedName>
</protein>
<gene>
    <name evidence="2" type="ORF">BJ875DRAFT_475279</name>
</gene>
<dbReference type="Pfam" id="PF06985">
    <property type="entry name" value="HET"/>
    <property type="match status" value="1"/>
</dbReference>
<dbReference type="PANTHER" id="PTHR24148:SF64">
    <property type="entry name" value="HETEROKARYON INCOMPATIBILITY DOMAIN-CONTAINING PROTEIN"/>
    <property type="match status" value="1"/>
</dbReference>
<dbReference type="AlphaFoldDB" id="A0A9P8C1M5"/>
<proteinExistence type="predicted"/>
<evidence type="ECO:0000259" key="1">
    <source>
        <dbReference type="Pfam" id="PF06985"/>
    </source>
</evidence>
<feature type="domain" description="Heterokaryon incompatibility" evidence="1">
    <location>
        <begin position="53"/>
        <end position="217"/>
    </location>
</feature>
<organism evidence="2 3">
    <name type="scientific">Amylocarpus encephaloides</name>
    <dbReference type="NCBI Taxonomy" id="45428"/>
    <lineage>
        <taxon>Eukaryota</taxon>
        <taxon>Fungi</taxon>
        <taxon>Dikarya</taxon>
        <taxon>Ascomycota</taxon>
        <taxon>Pezizomycotina</taxon>
        <taxon>Leotiomycetes</taxon>
        <taxon>Helotiales</taxon>
        <taxon>Helotiales incertae sedis</taxon>
        <taxon>Amylocarpus</taxon>
    </lineage>
</organism>
<reference evidence="2" key="1">
    <citation type="journal article" date="2021" name="IMA Fungus">
        <title>Genomic characterization of three marine fungi, including Emericellopsis atlantica sp. nov. with signatures of a generalist lifestyle and marine biomass degradation.</title>
        <authorList>
            <person name="Hagestad O.C."/>
            <person name="Hou L."/>
            <person name="Andersen J.H."/>
            <person name="Hansen E.H."/>
            <person name="Altermark B."/>
            <person name="Li C."/>
            <person name="Kuhnert E."/>
            <person name="Cox R.J."/>
            <person name="Crous P.W."/>
            <person name="Spatafora J.W."/>
            <person name="Lail K."/>
            <person name="Amirebrahimi M."/>
            <person name="Lipzen A."/>
            <person name="Pangilinan J."/>
            <person name="Andreopoulos W."/>
            <person name="Hayes R.D."/>
            <person name="Ng V."/>
            <person name="Grigoriev I.V."/>
            <person name="Jackson S.A."/>
            <person name="Sutton T.D.S."/>
            <person name="Dobson A.D.W."/>
            <person name="Rama T."/>
        </authorList>
    </citation>
    <scope>NUCLEOTIDE SEQUENCE</scope>
    <source>
        <strain evidence="2">TRa018bII</strain>
    </source>
</reference>
<dbReference type="InterPro" id="IPR052895">
    <property type="entry name" value="HetReg/Transcr_Mod"/>
</dbReference>
<dbReference type="OrthoDB" id="5386682at2759"/>
<sequence length="672" mass="74460">MAQYQGPPLLVYETLNSSNAEIRLLTVHINEAADNLHYQLVACSLNDNFRPIYGALSYVWGDPRITVPITINGSVIQVTENLAKALTALSHIPETLDHLWVDALCINQSDVHEKSQQVSMMGRIYTEAKDVYAWLGPAISGSPLAMDFANQLAEDLREYGTGLEDRMAGAPPDYSLLCRPAYERFIGGSEGPKSMLECLAYLFADSTYWTRAWTFQELCLARGGYVFCGTDKIFIQDLHRVSTWYVYKIQQVHKGPSSVWDRKQAFVHLVRESKGAMVEAFSTRTYHSTKRRAAPEELKAAVLLSCLVVARRATDPRDKIFSILGLVDLDYPADYTAPLDKVYTGFTAQLLGEPHAFSLIVSMAGHLTQSPVVGGSLPSWVPDFDAVSKFDHNFMSGVKGYGAGDGVASDQNAVVPSFFVSSHCLLCRGIVVDEIVQVSIATLTTYAASPNATAEANDILDVLDSSFGNFSAGSFKNLVLQRAQHPMGISLLFAVVRTILFDIISNTLIRDLGMKSSIFQTYVGCFLKYIFSRPVEAASEPNSETATMEDVLDLTDRVHLLYEDILGAIETEDTTVPQSTILRSLRKFALMSRFRTAGGYFGHAYMHVNRRGDVRSGHLLCVLQGCQVPVVLARVEDHYELISPCFVLGFMYGEAANFVKRGERNIQEFDIR</sequence>
<name>A0A9P8C1M5_9HELO</name>
<dbReference type="InterPro" id="IPR010730">
    <property type="entry name" value="HET"/>
</dbReference>
<evidence type="ECO:0000313" key="3">
    <source>
        <dbReference type="Proteomes" id="UP000824998"/>
    </source>
</evidence>
<comment type="caution">
    <text evidence="2">The sequence shown here is derived from an EMBL/GenBank/DDBJ whole genome shotgun (WGS) entry which is preliminary data.</text>
</comment>
<dbReference type="PANTHER" id="PTHR24148">
    <property type="entry name" value="ANKYRIN REPEAT DOMAIN-CONTAINING PROTEIN 39 HOMOLOG-RELATED"/>
    <property type="match status" value="1"/>
</dbReference>
<dbReference type="Proteomes" id="UP000824998">
    <property type="component" value="Unassembled WGS sequence"/>
</dbReference>
<accession>A0A9P8C1M5</accession>
<keyword evidence="3" id="KW-1185">Reference proteome</keyword>
<evidence type="ECO:0000313" key="2">
    <source>
        <dbReference type="EMBL" id="KAG9229291.1"/>
    </source>
</evidence>
<dbReference type="EMBL" id="MU251790">
    <property type="protein sequence ID" value="KAG9229291.1"/>
    <property type="molecule type" value="Genomic_DNA"/>
</dbReference>